<gene>
    <name evidence="2" type="ORF">A2494_03505</name>
</gene>
<feature type="transmembrane region" description="Helical" evidence="1">
    <location>
        <begin position="12"/>
        <end position="33"/>
    </location>
</feature>
<proteinExistence type="predicted"/>
<reference evidence="2 3" key="1">
    <citation type="journal article" date="2016" name="Nat. Commun.">
        <title>Thousands of microbial genomes shed light on interconnected biogeochemical processes in an aquifer system.</title>
        <authorList>
            <person name="Anantharaman K."/>
            <person name="Brown C.T."/>
            <person name="Hug L.A."/>
            <person name="Sharon I."/>
            <person name="Castelle C.J."/>
            <person name="Probst A.J."/>
            <person name="Thomas B.C."/>
            <person name="Singh A."/>
            <person name="Wilkins M.J."/>
            <person name="Karaoz U."/>
            <person name="Brodie E.L."/>
            <person name="Williams K.H."/>
            <person name="Hubbard S.S."/>
            <person name="Banfield J.F."/>
        </authorList>
    </citation>
    <scope>NUCLEOTIDE SEQUENCE [LARGE SCALE GENOMIC DNA]</scope>
</reference>
<organism evidence="2 3">
    <name type="scientific">Candidatus Lloydbacteria bacterium RIFOXYC12_FULL_46_25</name>
    <dbReference type="NCBI Taxonomy" id="1798670"/>
    <lineage>
        <taxon>Bacteria</taxon>
        <taxon>Candidatus Lloydiibacteriota</taxon>
    </lineage>
</organism>
<keyword evidence="1" id="KW-0812">Transmembrane</keyword>
<dbReference type="InterPro" id="IPR036259">
    <property type="entry name" value="MFS_trans_sf"/>
</dbReference>
<comment type="caution">
    <text evidence="2">The sequence shown here is derived from an EMBL/GenBank/DDBJ whole genome shotgun (WGS) entry which is preliminary data.</text>
</comment>
<accession>A0A1G2E0H2</accession>
<evidence type="ECO:0000313" key="2">
    <source>
        <dbReference type="EMBL" id="OGZ19162.1"/>
    </source>
</evidence>
<dbReference type="Proteomes" id="UP000178106">
    <property type="component" value="Unassembled WGS sequence"/>
</dbReference>
<keyword evidence="1" id="KW-0472">Membrane</keyword>
<keyword evidence="1" id="KW-1133">Transmembrane helix</keyword>
<protein>
    <submittedName>
        <fullName evidence="2">Uncharacterized protein</fullName>
    </submittedName>
</protein>
<dbReference type="AlphaFoldDB" id="A0A1G2E0H2"/>
<dbReference type="SUPFAM" id="SSF103473">
    <property type="entry name" value="MFS general substrate transporter"/>
    <property type="match status" value="1"/>
</dbReference>
<evidence type="ECO:0000256" key="1">
    <source>
        <dbReference type="SAM" id="Phobius"/>
    </source>
</evidence>
<feature type="transmembrane region" description="Helical" evidence="1">
    <location>
        <begin position="45"/>
        <end position="63"/>
    </location>
</feature>
<evidence type="ECO:0000313" key="3">
    <source>
        <dbReference type="Proteomes" id="UP000178106"/>
    </source>
</evidence>
<name>A0A1G2E0H2_9BACT</name>
<dbReference type="EMBL" id="MHLU01000065">
    <property type="protein sequence ID" value="OGZ19162.1"/>
    <property type="molecule type" value="Genomic_DNA"/>
</dbReference>
<sequence length="123" mass="13945">MLSLFPELLDWSWYTPLLFRGFLVVYLLTFVFTLLHKHRTGERKIADIGFGLLLSLLALMLLFGVYTQLAGAIGLSLATIALFFQKRYKKELKESGWFYALVALVSLSFVFLGAGPYAFDIPL</sequence>
<feature type="transmembrane region" description="Helical" evidence="1">
    <location>
        <begin position="69"/>
        <end position="85"/>
    </location>
</feature>
<feature type="transmembrane region" description="Helical" evidence="1">
    <location>
        <begin position="97"/>
        <end position="119"/>
    </location>
</feature>